<reference evidence="1" key="2">
    <citation type="journal article" date="2015" name="Data Brief">
        <title>Shoot transcriptome of the giant reed, Arundo donax.</title>
        <authorList>
            <person name="Barrero R.A."/>
            <person name="Guerrero F.D."/>
            <person name="Moolhuijzen P."/>
            <person name="Goolsby J.A."/>
            <person name="Tidwell J."/>
            <person name="Bellgard S.E."/>
            <person name="Bellgard M.I."/>
        </authorList>
    </citation>
    <scope>NUCLEOTIDE SEQUENCE</scope>
    <source>
        <tissue evidence="1">Shoot tissue taken approximately 20 cm above the soil surface</tissue>
    </source>
</reference>
<protein>
    <submittedName>
        <fullName evidence="1">Uncharacterized protein</fullName>
    </submittedName>
</protein>
<evidence type="ECO:0000313" key="1">
    <source>
        <dbReference type="EMBL" id="JAD67720.1"/>
    </source>
</evidence>
<name>A0A0A9C2W8_ARUDO</name>
<organism evidence="1">
    <name type="scientific">Arundo donax</name>
    <name type="common">Giant reed</name>
    <name type="synonym">Donax arundinaceus</name>
    <dbReference type="NCBI Taxonomy" id="35708"/>
    <lineage>
        <taxon>Eukaryota</taxon>
        <taxon>Viridiplantae</taxon>
        <taxon>Streptophyta</taxon>
        <taxon>Embryophyta</taxon>
        <taxon>Tracheophyta</taxon>
        <taxon>Spermatophyta</taxon>
        <taxon>Magnoliopsida</taxon>
        <taxon>Liliopsida</taxon>
        <taxon>Poales</taxon>
        <taxon>Poaceae</taxon>
        <taxon>PACMAD clade</taxon>
        <taxon>Arundinoideae</taxon>
        <taxon>Arundineae</taxon>
        <taxon>Arundo</taxon>
    </lineage>
</organism>
<sequence length="20" mass="2145">MLRLLTGTVSHCKGSFIPSP</sequence>
<dbReference type="EMBL" id="GBRH01230175">
    <property type="protein sequence ID" value="JAD67720.1"/>
    <property type="molecule type" value="Transcribed_RNA"/>
</dbReference>
<proteinExistence type="predicted"/>
<dbReference type="AlphaFoldDB" id="A0A0A9C2W8"/>
<reference evidence="1" key="1">
    <citation type="submission" date="2014-09" db="EMBL/GenBank/DDBJ databases">
        <authorList>
            <person name="Magalhaes I.L.F."/>
            <person name="Oliveira U."/>
            <person name="Santos F.R."/>
            <person name="Vidigal T.H.D.A."/>
            <person name="Brescovit A.D."/>
            <person name="Santos A.J."/>
        </authorList>
    </citation>
    <scope>NUCLEOTIDE SEQUENCE</scope>
    <source>
        <tissue evidence="1">Shoot tissue taken approximately 20 cm above the soil surface</tissue>
    </source>
</reference>
<accession>A0A0A9C2W8</accession>